<reference evidence="1" key="1">
    <citation type="submission" date="2020-04" db="EMBL/GenBank/DDBJ databases">
        <authorList>
            <person name="Chiriac C."/>
            <person name="Salcher M."/>
            <person name="Ghai R."/>
            <person name="Kavagutti S V."/>
        </authorList>
    </citation>
    <scope>NUCLEOTIDE SEQUENCE</scope>
</reference>
<organism evidence="1">
    <name type="scientific">uncultured Caudovirales phage</name>
    <dbReference type="NCBI Taxonomy" id="2100421"/>
    <lineage>
        <taxon>Viruses</taxon>
        <taxon>Duplodnaviria</taxon>
        <taxon>Heunggongvirae</taxon>
        <taxon>Uroviricota</taxon>
        <taxon>Caudoviricetes</taxon>
        <taxon>Peduoviridae</taxon>
        <taxon>Maltschvirus</taxon>
        <taxon>Maltschvirus maltsch</taxon>
    </lineage>
</organism>
<sequence>MKHKHGPVYDFRNCLECAAAYIRAMRPSRQRQEAGLHYLGFYHSIDRSKILEALK</sequence>
<gene>
    <name evidence="1" type="ORF">UFOVP140_34</name>
</gene>
<accession>A0A6J5LJD0</accession>
<name>A0A6J5LJD0_9CAUD</name>
<protein>
    <submittedName>
        <fullName evidence="1">Uncharacterized protein</fullName>
    </submittedName>
</protein>
<evidence type="ECO:0000313" key="1">
    <source>
        <dbReference type="EMBL" id="CAB4133100.1"/>
    </source>
</evidence>
<proteinExistence type="predicted"/>
<dbReference type="EMBL" id="LR796271">
    <property type="protein sequence ID" value="CAB4133100.1"/>
    <property type="molecule type" value="Genomic_DNA"/>
</dbReference>